<comment type="caution">
    <text evidence="1">The sequence shown here is derived from an EMBL/GenBank/DDBJ whole genome shotgun (WGS) entry which is preliminary data.</text>
</comment>
<dbReference type="AlphaFoldDB" id="A0A8H6CK51"/>
<dbReference type="OrthoDB" id="10042665at2759"/>
<protein>
    <submittedName>
        <fullName evidence="1">Uncharacterized protein</fullName>
    </submittedName>
</protein>
<dbReference type="EMBL" id="JACCJC010000109">
    <property type="protein sequence ID" value="KAF6224711.1"/>
    <property type="molecule type" value="Genomic_DNA"/>
</dbReference>
<dbReference type="Proteomes" id="UP000578531">
    <property type="component" value="Unassembled WGS sequence"/>
</dbReference>
<evidence type="ECO:0000313" key="2">
    <source>
        <dbReference type="Proteomes" id="UP000578531"/>
    </source>
</evidence>
<organism evidence="1 2">
    <name type="scientific">Letharia columbiana</name>
    <dbReference type="NCBI Taxonomy" id="112416"/>
    <lineage>
        <taxon>Eukaryota</taxon>
        <taxon>Fungi</taxon>
        <taxon>Dikarya</taxon>
        <taxon>Ascomycota</taxon>
        <taxon>Pezizomycotina</taxon>
        <taxon>Lecanoromycetes</taxon>
        <taxon>OSLEUM clade</taxon>
        <taxon>Lecanoromycetidae</taxon>
        <taxon>Lecanorales</taxon>
        <taxon>Lecanorineae</taxon>
        <taxon>Parmeliaceae</taxon>
        <taxon>Letharia</taxon>
    </lineage>
</organism>
<reference evidence="1 2" key="1">
    <citation type="journal article" date="2020" name="Genomics">
        <title>Complete, high-quality genomes from long-read metagenomic sequencing of two wolf lichen thalli reveals enigmatic genome architecture.</title>
        <authorList>
            <person name="McKenzie S.K."/>
            <person name="Walston R.F."/>
            <person name="Allen J.L."/>
        </authorList>
    </citation>
    <scope>NUCLEOTIDE SEQUENCE [LARGE SCALE GENOMIC DNA]</scope>
    <source>
        <strain evidence="1">WasteWater2</strain>
    </source>
</reference>
<keyword evidence="2" id="KW-1185">Reference proteome</keyword>
<name>A0A8H6CK51_9LECA</name>
<dbReference type="PANTHER" id="PTHR46411:SF3">
    <property type="entry name" value="AAA+ ATPASE DOMAIN-CONTAINING PROTEIN"/>
    <property type="match status" value="1"/>
</dbReference>
<proteinExistence type="predicted"/>
<dbReference type="RefSeq" id="XP_037158409.1">
    <property type="nucleotide sequence ID" value="XM_037314702.1"/>
</dbReference>
<gene>
    <name evidence="1" type="ORF">HO173_012868</name>
</gene>
<dbReference type="PANTHER" id="PTHR46411">
    <property type="entry name" value="FAMILY ATPASE, PUTATIVE-RELATED"/>
    <property type="match status" value="1"/>
</dbReference>
<accession>A0A8H6CK51</accession>
<dbReference type="GeneID" id="59294501"/>
<evidence type="ECO:0000313" key="1">
    <source>
        <dbReference type="EMBL" id="KAF6224711.1"/>
    </source>
</evidence>
<sequence length="92" mass="10207">MNQEFSTDVILGKGRDLIILSHGVLRLGKTSTAERAAAQRRRPVFPITCGDIDTTRGQVEERSNGYFDVAYKEANLQRNGIISVFLRALAVL</sequence>